<keyword evidence="4" id="KW-1185">Reference proteome</keyword>
<dbReference type="InterPro" id="IPR010273">
    <property type="entry name" value="DUF881"/>
</dbReference>
<dbReference type="AlphaFoldDB" id="A0A4P7GLA0"/>
<organism evidence="3 4">
    <name type="scientific">Nocardioides euryhalodurans</name>
    <dbReference type="NCBI Taxonomy" id="2518370"/>
    <lineage>
        <taxon>Bacteria</taxon>
        <taxon>Bacillati</taxon>
        <taxon>Actinomycetota</taxon>
        <taxon>Actinomycetes</taxon>
        <taxon>Propionibacteriales</taxon>
        <taxon>Nocardioidaceae</taxon>
        <taxon>Nocardioides</taxon>
    </lineage>
</organism>
<name>A0A4P7GLA0_9ACTN</name>
<comment type="similarity">
    <text evidence="1">Belongs to the UPF0749 family.</text>
</comment>
<keyword evidence="2" id="KW-0175">Coiled coil</keyword>
<dbReference type="GO" id="GO:0005886">
    <property type="term" value="C:plasma membrane"/>
    <property type="evidence" value="ECO:0007669"/>
    <property type="project" value="TreeGrafter"/>
</dbReference>
<dbReference type="OrthoDB" id="3214641at2"/>
<reference evidence="3 4" key="1">
    <citation type="submission" date="2019-03" db="EMBL/GenBank/DDBJ databases">
        <title>Three New Species of Nocardioides, Nocardioides euryhalodurans sp. nov., Nocardioides seonyuensis sp. nov. and Nocardioides eburneoflavus sp. nov., Iolated from Soil.</title>
        <authorList>
            <person name="Roh S.G."/>
            <person name="Lee C."/>
            <person name="Kim M.-K."/>
            <person name="Kim S.B."/>
        </authorList>
    </citation>
    <scope>NUCLEOTIDE SEQUENCE [LARGE SCALE GENOMIC DNA]</scope>
    <source>
        <strain evidence="3 4">MMS17-SY117</strain>
    </source>
</reference>
<accession>A0A4P7GLA0</accession>
<dbReference type="Proteomes" id="UP000294894">
    <property type="component" value="Chromosome"/>
</dbReference>
<sequence length="276" mass="28935">MVARVGAGASVVAVSEGSHVSPDAPTGGGAGARLRQLRGWRLGTPLILLGCGALLVTSAADSGGTDLRPERYTDLASLTAQESREYAQLEDRVSELTGDVERLTTQVGSGEATRYQEQVEELKGPAGLRPVAGEGVTITLSDAPEEVINNSSRDLNDLVVHQQDIQAVVNALWQGGAEAMTIQGQRVITTTGIKCEGNAVMLQGVAYAQPYVISAVGNPAAMEAAVAQNDWIAGYRAAAAVPDISVGWDMQDEERLEMPAYSGLTDLQYAEPLGQS</sequence>
<evidence type="ECO:0000256" key="1">
    <source>
        <dbReference type="ARBA" id="ARBA00009108"/>
    </source>
</evidence>
<protein>
    <submittedName>
        <fullName evidence="3">DUF881 domain-containing protein</fullName>
    </submittedName>
</protein>
<dbReference type="Pfam" id="PF05949">
    <property type="entry name" value="DUF881"/>
    <property type="match status" value="1"/>
</dbReference>
<evidence type="ECO:0000313" key="3">
    <source>
        <dbReference type="EMBL" id="QBR92866.1"/>
    </source>
</evidence>
<evidence type="ECO:0000313" key="4">
    <source>
        <dbReference type="Proteomes" id="UP000294894"/>
    </source>
</evidence>
<dbReference type="KEGG" id="noy:EXE57_11700"/>
<proteinExistence type="inferred from homology"/>
<dbReference type="PANTHER" id="PTHR37313">
    <property type="entry name" value="UPF0749 PROTEIN RV1825"/>
    <property type="match status" value="1"/>
</dbReference>
<gene>
    <name evidence="3" type="ORF">EXE57_11700</name>
</gene>
<dbReference type="PANTHER" id="PTHR37313:SF4">
    <property type="entry name" value="CONSERVED MEMBRANE PROTEIN-RELATED"/>
    <property type="match status" value="1"/>
</dbReference>
<evidence type="ECO:0000256" key="2">
    <source>
        <dbReference type="SAM" id="Coils"/>
    </source>
</evidence>
<dbReference type="EMBL" id="CP038267">
    <property type="protein sequence ID" value="QBR92866.1"/>
    <property type="molecule type" value="Genomic_DNA"/>
</dbReference>
<dbReference type="Gene3D" id="3.30.70.1880">
    <property type="entry name" value="Protein of unknown function DUF881"/>
    <property type="match status" value="1"/>
</dbReference>
<feature type="coiled-coil region" evidence="2">
    <location>
        <begin position="79"/>
        <end position="106"/>
    </location>
</feature>